<keyword evidence="1" id="KW-0472">Membrane</keyword>
<feature type="transmembrane region" description="Helical" evidence="1">
    <location>
        <begin position="43"/>
        <end position="63"/>
    </location>
</feature>
<dbReference type="RefSeq" id="WP_129067289.1">
    <property type="nucleotide sequence ID" value="NZ_RDFA01000001.1"/>
</dbReference>
<keyword evidence="1" id="KW-1133">Transmembrane helix</keyword>
<protein>
    <submittedName>
        <fullName evidence="2">Uncharacterized protein</fullName>
    </submittedName>
</protein>
<dbReference type="Proteomes" id="UP000289691">
    <property type="component" value="Unassembled WGS sequence"/>
</dbReference>
<keyword evidence="3" id="KW-1185">Reference proteome</keyword>
<proteinExistence type="predicted"/>
<keyword evidence="1" id="KW-0812">Transmembrane</keyword>
<reference evidence="2 3" key="1">
    <citation type="submission" date="2019-01" db="EMBL/GenBank/DDBJ databases">
        <title>Halorientalis sp. F13-25 a new haloarchaeum isolated from hypersaline water.</title>
        <authorList>
            <person name="Ana D.-V."/>
            <person name="Cristina S.-P."/>
            <person name="Antonio V."/>
        </authorList>
    </citation>
    <scope>NUCLEOTIDE SEQUENCE [LARGE SCALE GENOMIC DNA]</scope>
    <source>
        <strain evidence="2 3">F13-25</strain>
    </source>
</reference>
<gene>
    <name evidence="2" type="ORF">EAF64_01935</name>
</gene>
<evidence type="ECO:0000313" key="3">
    <source>
        <dbReference type="Proteomes" id="UP000289691"/>
    </source>
</evidence>
<evidence type="ECO:0000256" key="1">
    <source>
        <dbReference type="SAM" id="Phobius"/>
    </source>
</evidence>
<feature type="transmembrane region" description="Helical" evidence="1">
    <location>
        <begin position="70"/>
        <end position="91"/>
    </location>
</feature>
<comment type="caution">
    <text evidence="2">The sequence shown here is derived from an EMBL/GenBank/DDBJ whole genome shotgun (WGS) entry which is preliminary data.</text>
</comment>
<dbReference type="AlphaFoldDB" id="A0A498L469"/>
<evidence type="ECO:0000313" key="2">
    <source>
        <dbReference type="EMBL" id="RXK51424.1"/>
    </source>
</evidence>
<sequence length="129" mass="12929">MSELRELAVSGAFALLAGVAVWPPVEALLYWRWLPGAAAAGDLIVLPVAVLSVSLGVGFAAATGIGPRRFLPGGMAAYLTGMALIEAALAPESPVHLVLYAAVLVALTAGVALGVAASGPMRPASSPRD</sequence>
<name>A0A498L469_9EURY</name>
<accession>A0A498L469</accession>
<feature type="transmembrane region" description="Helical" evidence="1">
    <location>
        <begin position="97"/>
        <end position="118"/>
    </location>
</feature>
<dbReference type="EMBL" id="RDFA01000001">
    <property type="protein sequence ID" value="RXK51424.1"/>
    <property type="molecule type" value="Genomic_DNA"/>
</dbReference>
<organism evidence="2 3">
    <name type="scientific">Halorientalis pallida</name>
    <dbReference type="NCBI Taxonomy" id="2479928"/>
    <lineage>
        <taxon>Archaea</taxon>
        <taxon>Methanobacteriati</taxon>
        <taxon>Methanobacteriota</taxon>
        <taxon>Stenosarchaea group</taxon>
        <taxon>Halobacteria</taxon>
        <taxon>Halobacteriales</taxon>
        <taxon>Haloarculaceae</taxon>
        <taxon>Halorientalis</taxon>
    </lineage>
</organism>